<organism evidence="2 3">
    <name type="scientific">Cuscuta europaea</name>
    <name type="common">European dodder</name>
    <dbReference type="NCBI Taxonomy" id="41803"/>
    <lineage>
        <taxon>Eukaryota</taxon>
        <taxon>Viridiplantae</taxon>
        <taxon>Streptophyta</taxon>
        <taxon>Embryophyta</taxon>
        <taxon>Tracheophyta</taxon>
        <taxon>Spermatophyta</taxon>
        <taxon>Magnoliopsida</taxon>
        <taxon>eudicotyledons</taxon>
        <taxon>Gunneridae</taxon>
        <taxon>Pentapetalae</taxon>
        <taxon>asterids</taxon>
        <taxon>lamiids</taxon>
        <taxon>Solanales</taxon>
        <taxon>Convolvulaceae</taxon>
        <taxon>Cuscuteae</taxon>
        <taxon>Cuscuta</taxon>
        <taxon>Cuscuta subgen. Cuscuta</taxon>
    </lineage>
</organism>
<dbReference type="InterPro" id="IPR013083">
    <property type="entry name" value="Znf_RING/FYVE/PHD"/>
</dbReference>
<evidence type="ECO:0000259" key="1">
    <source>
        <dbReference type="Pfam" id="PF17123"/>
    </source>
</evidence>
<name>A0A9P1ECN4_CUSEU</name>
<protein>
    <recommendedName>
        <fullName evidence="1">RING-type domain-containing protein</fullName>
    </recommendedName>
</protein>
<dbReference type="Pfam" id="PF17123">
    <property type="entry name" value="zf-RING_11"/>
    <property type="match status" value="1"/>
</dbReference>
<comment type="caution">
    <text evidence="2">The sequence shown here is derived from an EMBL/GenBank/DDBJ whole genome shotgun (WGS) entry which is preliminary data.</text>
</comment>
<proteinExistence type="predicted"/>
<evidence type="ECO:0000313" key="2">
    <source>
        <dbReference type="EMBL" id="CAH9094598.1"/>
    </source>
</evidence>
<dbReference type="SUPFAM" id="SSF57850">
    <property type="entry name" value="RING/U-box"/>
    <property type="match status" value="1"/>
</dbReference>
<sequence>MDLSSTRTSSQYHCCVFLNNVILNGIENRPMNAFFIQITVRNMTSLHYLSHQTNQWVLHCNLNEDPHFSKNLILSMSNFNNMLCDFSTNINEVAMVLTEAAIPASEHPHIMAKVTSTAMSVARQFGNLEDKTIPLIVDITKSHFEIISDPFQSNFEEYVNNQWAAAADSDGFEEFDDNEEEEYGINDDVTRLSIEEEEHTNSPATEASIPALEKVNSSENGECTICLGGMAVNEVVTRMPCNHKFH</sequence>
<evidence type="ECO:0000313" key="3">
    <source>
        <dbReference type="Proteomes" id="UP001152484"/>
    </source>
</evidence>
<dbReference type="InterPro" id="IPR001841">
    <property type="entry name" value="Znf_RING"/>
</dbReference>
<keyword evidence="3" id="KW-1185">Reference proteome</keyword>
<dbReference type="Gene3D" id="3.30.40.10">
    <property type="entry name" value="Zinc/RING finger domain, C3HC4 (zinc finger)"/>
    <property type="match status" value="1"/>
</dbReference>
<accession>A0A9P1ECN4</accession>
<dbReference type="OrthoDB" id="4348522at2759"/>
<dbReference type="EMBL" id="CAMAPE010000031">
    <property type="protein sequence ID" value="CAH9094598.1"/>
    <property type="molecule type" value="Genomic_DNA"/>
</dbReference>
<gene>
    <name evidence="2" type="ORF">CEURO_LOCUS12820</name>
</gene>
<dbReference type="AlphaFoldDB" id="A0A9P1ECN4"/>
<feature type="domain" description="RING-type" evidence="1">
    <location>
        <begin position="222"/>
        <end position="246"/>
    </location>
</feature>
<reference evidence="2" key="1">
    <citation type="submission" date="2022-07" db="EMBL/GenBank/DDBJ databases">
        <authorList>
            <person name="Macas J."/>
            <person name="Novak P."/>
            <person name="Neumann P."/>
        </authorList>
    </citation>
    <scope>NUCLEOTIDE SEQUENCE</scope>
</reference>
<dbReference type="Proteomes" id="UP001152484">
    <property type="component" value="Unassembled WGS sequence"/>
</dbReference>